<dbReference type="Proteomes" id="UP000826725">
    <property type="component" value="Chromosome"/>
</dbReference>
<evidence type="ECO:0000313" key="4">
    <source>
        <dbReference type="Proteomes" id="UP000826725"/>
    </source>
</evidence>
<dbReference type="InterPro" id="IPR000873">
    <property type="entry name" value="AMP-dep_synth/lig_dom"/>
</dbReference>
<organism evidence="3 4">
    <name type="scientific">Desulfomarina profundi</name>
    <dbReference type="NCBI Taxonomy" id="2772557"/>
    <lineage>
        <taxon>Bacteria</taxon>
        <taxon>Pseudomonadati</taxon>
        <taxon>Thermodesulfobacteriota</taxon>
        <taxon>Desulfobulbia</taxon>
        <taxon>Desulfobulbales</taxon>
        <taxon>Desulfobulbaceae</taxon>
        <taxon>Desulfomarina</taxon>
    </lineage>
</organism>
<sequence length="497" mass="55557">MNSLRNLTCYNIYEKNALFRADSTAIHWNDQDTSHAELFDQTKRLANGLQNLNLPAGSRIGILCKNHPAFFHIFGAASALNLVLVLINRRLSSEEISYIIEDTTPALLICDGEMEEQGKKLQESFSFVENLFVVNREPFNNLYQEPACEVVDCNRHDPYIIIHTAAVMGKPRGAVLSQENIILANQQIVEAFNLDYNRTYLNILPLFHIMGVNLGLATLQAGGRNIIIDKFDPQQVVKLVDEQKVSIFGSFPPILSNILEVLENGETTLPSLESVVGLETPETVKKWEEATNSSFWTMYGQTETSGLITFAEYFTKPGSAGKISTLANIRIADDFDTLLPCGSTGEILVRGPLVFQGYWNSEELNTHTFREGWHHTGDLGMIDQDGYLFFKGRKAEKELIKPGGENVFPAEVEKVILEHEAVREVCVFGVPDPKFGEGIKALCSLHEGHTLTKEKLVSFCATRIAGYKKPRYVEFISELPKTEDGSIDRATIKSQFA</sequence>
<evidence type="ECO:0000259" key="2">
    <source>
        <dbReference type="Pfam" id="PF13193"/>
    </source>
</evidence>
<keyword evidence="4" id="KW-1185">Reference proteome</keyword>
<dbReference type="GO" id="GO:0031956">
    <property type="term" value="F:medium-chain fatty acid-CoA ligase activity"/>
    <property type="evidence" value="ECO:0007669"/>
    <property type="project" value="TreeGrafter"/>
</dbReference>
<dbReference type="Pfam" id="PF13193">
    <property type="entry name" value="AMP-binding_C"/>
    <property type="match status" value="1"/>
</dbReference>
<dbReference type="GO" id="GO:0006631">
    <property type="term" value="P:fatty acid metabolic process"/>
    <property type="evidence" value="ECO:0007669"/>
    <property type="project" value="TreeGrafter"/>
</dbReference>
<dbReference type="KEGG" id="dbk:DGMP_31230"/>
<dbReference type="Pfam" id="PF00501">
    <property type="entry name" value="AMP-binding"/>
    <property type="match status" value="1"/>
</dbReference>
<dbReference type="RefSeq" id="WP_228854789.1">
    <property type="nucleotide sequence ID" value="NZ_AP024086.1"/>
</dbReference>
<protein>
    <submittedName>
        <fullName evidence="3">Fatty-acyl-CoA synthase</fullName>
    </submittedName>
</protein>
<dbReference type="InterPro" id="IPR025110">
    <property type="entry name" value="AMP-bd_C"/>
</dbReference>
<evidence type="ECO:0000259" key="1">
    <source>
        <dbReference type="Pfam" id="PF00501"/>
    </source>
</evidence>
<gene>
    <name evidence="3" type="ORF">DGMP_31230</name>
</gene>
<dbReference type="EMBL" id="AP024086">
    <property type="protein sequence ID" value="BCL62430.1"/>
    <property type="molecule type" value="Genomic_DNA"/>
</dbReference>
<proteinExistence type="predicted"/>
<dbReference type="PANTHER" id="PTHR43201">
    <property type="entry name" value="ACYL-COA SYNTHETASE"/>
    <property type="match status" value="1"/>
</dbReference>
<dbReference type="AlphaFoldDB" id="A0A8D5FRL5"/>
<accession>A0A8D5FRL5</accession>
<reference evidence="3" key="1">
    <citation type="submission" date="2020-09" db="EMBL/GenBank/DDBJ databases">
        <title>Desulfogranum mesoprofundum gen. nov., sp. nov., a novel mesophilic, sulfate-reducing chemolithoautotroph isolated from a deep-sea hydrothermal vent chimney in the Suiyo Seamount.</title>
        <authorList>
            <person name="Hashimoto Y."/>
            <person name="Nakagawa S."/>
        </authorList>
    </citation>
    <scope>NUCLEOTIDE SEQUENCE</scope>
    <source>
        <strain evidence="3">KT2</strain>
    </source>
</reference>
<evidence type="ECO:0000313" key="3">
    <source>
        <dbReference type="EMBL" id="BCL62430.1"/>
    </source>
</evidence>
<feature type="domain" description="AMP-dependent synthetase/ligase" evidence="1">
    <location>
        <begin position="15"/>
        <end position="359"/>
    </location>
</feature>
<dbReference type="CDD" id="cd17637">
    <property type="entry name" value="ACLS-CaiC"/>
    <property type="match status" value="1"/>
</dbReference>
<dbReference type="PANTHER" id="PTHR43201:SF32">
    <property type="entry name" value="2-SUCCINYLBENZOATE--COA LIGASE, CHLOROPLASTIC_PEROXISOMAL"/>
    <property type="match status" value="1"/>
</dbReference>
<name>A0A8D5FRL5_9BACT</name>
<feature type="domain" description="AMP-binding enzyme C-terminal" evidence="2">
    <location>
        <begin position="411"/>
        <end position="485"/>
    </location>
</feature>